<dbReference type="InterPro" id="IPR009057">
    <property type="entry name" value="Homeodomain-like_sf"/>
</dbReference>
<dbReference type="InterPro" id="IPR041347">
    <property type="entry name" value="MftR_C"/>
</dbReference>
<dbReference type="Gene3D" id="1.10.357.10">
    <property type="entry name" value="Tetracycline Repressor, domain 2"/>
    <property type="match status" value="1"/>
</dbReference>
<proteinExistence type="predicted"/>
<accession>A0ABU8LL25</accession>
<dbReference type="Proteomes" id="UP001366085">
    <property type="component" value="Unassembled WGS sequence"/>
</dbReference>
<dbReference type="EMBL" id="JBBDGN010000004">
    <property type="protein sequence ID" value="MEJ1091256.1"/>
    <property type="molecule type" value="Genomic_DNA"/>
</dbReference>
<feature type="domain" description="HTH tetR-type" evidence="5">
    <location>
        <begin position="19"/>
        <end position="79"/>
    </location>
</feature>
<dbReference type="PANTHER" id="PTHR30055:SF238">
    <property type="entry name" value="MYCOFACTOCIN BIOSYNTHESIS TRANSCRIPTIONAL REGULATOR MFTR-RELATED"/>
    <property type="match status" value="1"/>
</dbReference>
<dbReference type="Pfam" id="PF00440">
    <property type="entry name" value="TetR_N"/>
    <property type="match status" value="1"/>
</dbReference>
<evidence type="ECO:0000256" key="1">
    <source>
        <dbReference type="ARBA" id="ARBA00023015"/>
    </source>
</evidence>
<name>A0ABU8LL25_9MICO</name>
<dbReference type="PANTHER" id="PTHR30055">
    <property type="entry name" value="HTH-TYPE TRANSCRIPTIONAL REGULATOR RUTR"/>
    <property type="match status" value="1"/>
</dbReference>
<keyword evidence="1" id="KW-0805">Transcription regulation</keyword>
<feature type="DNA-binding region" description="H-T-H motif" evidence="4">
    <location>
        <begin position="42"/>
        <end position="61"/>
    </location>
</feature>
<dbReference type="RefSeq" id="WP_243755000.1">
    <property type="nucleotide sequence ID" value="NZ_JBBDGN010000004.1"/>
</dbReference>
<evidence type="ECO:0000259" key="5">
    <source>
        <dbReference type="PROSITE" id="PS50977"/>
    </source>
</evidence>
<dbReference type="PRINTS" id="PR00455">
    <property type="entry name" value="HTHTETR"/>
</dbReference>
<comment type="caution">
    <text evidence="6">The sequence shown here is derived from an EMBL/GenBank/DDBJ whole genome shotgun (WGS) entry which is preliminary data.</text>
</comment>
<dbReference type="PROSITE" id="PS50977">
    <property type="entry name" value="HTH_TETR_2"/>
    <property type="match status" value="1"/>
</dbReference>
<keyword evidence="2 4" id="KW-0238">DNA-binding</keyword>
<protein>
    <submittedName>
        <fullName evidence="6">TetR family transcriptional regulator</fullName>
    </submittedName>
</protein>
<reference evidence="6 7" key="1">
    <citation type="submission" date="2024-02" db="EMBL/GenBank/DDBJ databases">
        <authorList>
            <person name="Saticioglu I.B."/>
        </authorList>
    </citation>
    <scope>NUCLEOTIDE SEQUENCE [LARGE SCALE GENOMIC DNA]</scope>
    <source>
        <strain evidence="6 7">Mu-43</strain>
    </source>
</reference>
<dbReference type="InterPro" id="IPR050109">
    <property type="entry name" value="HTH-type_TetR-like_transc_reg"/>
</dbReference>
<dbReference type="InterPro" id="IPR001647">
    <property type="entry name" value="HTH_TetR"/>
</dbReference>
<sequence length="205" mass="22283">MLEDPRPPVRPTARALARSAVANHVAETAFELFADRGYESTTVDDICIAAGVSRSSFFRYFPTKEQALLRRVIGFGEEMREALEKRPEVETPWTALRRSLDPLLAIYSTDPDRAMRVAQMLTGTQALAVHHATKVASWRDTLGPEVSRRLGNQSDDPRDPRPGALIAATFGYLDAAIAAWAQGDGALPLAAVLDHAMAAIGSDPT</sequence>
<organism evidence="6 7">
    <name type="scientific">Microbacterium istanbulense</name>
    <dbReference type="NCBI Taxonomy" id="3122049"/>
    <lineage>
        <taxon>Bacteria</taxon>
        <taxon>Bacillati</taxon>
        <taxon>Actinomycetota</taxon>
        <taxon>Actinomycetes</taxon>
        <taxon>Micrococcales</taxon>
        <taxon>Microbacteriaceae</taxon>
        <taxon>Microbacterium</taxon>
    </lineage>
</organism>
<keyword evidence="7" id="KW-1185">Reference proteome</keyword>
<dbReference type="Gene3D" id="1.10.10.60">
    <property type="entry name" value="Homeodomain-like"/>
    <property type="match status" value="1"/>
</dbReference>
<gene>
    <name evidence="6" type="ORF">WDU93_06060</name>
</gene>
<evidence type="ECO:0000256" key="3">
    <source>
        <dbReference type="ARBA" id="ARBA00023163"/>
    </source>
</evidence>
<evidence type="ECO:0000313" key="6">
    <source>
        <dbReference type="EMBL" id="MEJ1091256.1"/>
    </source>
</evidence>
<evidence type="ECO:0000256" key="2">
    <source>
        <dbReference type="ARBA" id="ARBA00023125"/>
    </source>
</evidence>
<evidence type="ECO:0000256" key="4">
    <source>
        <dbReference type="PROSITE-ProRule" id="PRU00335"/>
    </source>
</evidence>
<evidence type="ECO:0000313" key="7">
    <source>
        <dbReference type="Proteomes" id="UP001366085"/>
    </source>
</evidence>
<dbReference type="SUPFAM" id="SSF46689">
    <property type="entry name" value="Homeodomain-like"/>
    <property type="match status" value="1"/>
</dbReference>
<dbReference type="Pfam" id="PF17754">
    <property type="entry name" value="TetR_C_14"/>
    <property type="match status" value="1"/>
</dbReference>
<keyword evidence="3" id="KW-0804">Transcription</keyword>